<comment type="subcellular location">
    <subcellularLocation>
        <location evidence="1">Nucleus</location>
    </subcellularLocation>
</comment>
<evidence type="ECO:0000313" key="10">
    <source>
        <dbReference type="Proteomes" id="UP001243330"/>
    </source>
</evidence>
<keyword evidence="5" id="KW-0539">Nucleus</keyword>
<dbReference type="GO" id="GO:0008270">
    <property type="term" value="F:zinc ion binding"/>
    <property type="evidence" value="ECO:0007669"/>
    <property type="project" value="InterPro"/>
</dbReference>
<evidence type="ECO:0000256" key="6">
    <source>
        <dbReference type="SAM" id="Coils"/>
    </source>
</evidence>
<dbReference type="InterPro" id="IPR001138">
    <property type="entry name" value="Zn2Cys6_DnaBD"/>
</dbReference>
<dbReference type="InterPro" id="IPR036864">
    <property type="entry name" value="Zn2-C6_fun-type_DNA-bd_sf"/>
</dbReference>
<feature type="domain" description="Zn(2)-C6 fungal-type" evidence="8">
    <location>
        <begin position="27"/>
        <end position="57"/>
    </location>
</feature>
<dbReference type="AlphaFoldDB" id="A0AAD9E7H6"/>
<dbReference type="PANTHER" id="PTHR47338">
    <property type="entry name" value="ZN(II)2CYS6 TRANSCRIPTION FACTOR (EUROFUNG)-RELATED"/>
    <property type="match status" value="1"/>
</dbReference>
<evidence type="ECO:0000313" key="9">
    <source>
        <dbReference type="EMBL" id="KAK1840584.1"/>
    </source>
</evidence>
<dbReference type="CDD" id="cd00067">
    <property type="entry name" value="GAL4"/>
    <property type="match status" value="1"/>
</dbReference>
<dbReference type="InterPro" id="IPR050815">
    <property type="entry name" value="TF_fung"/>
</dbReference>
<dbReference type="PROSITE" id="PS00463">
    <property type="entry name" value="ZN2_CY6_FUNGAL_1"/>
    <property type="match status" value="1"/>
</dbReference>
<evidence type="ECO:0000256" key="5">
    <source>
        <dbReference type="ARBA" id="ARBA00023242"/>
    </source>
</evidence>
<dbReference type="SUPFAM" id="SSF57701">
    <property type="entry name" value="Zn2/Cys6 DNA-binding domain"/>
    <property type="match status" value="1"/>
</dbReference>
<dbReference type="Pfam" id="PF04082">
    <property type="entry name" value="Fungal_trans"/>
    <property type="match status" value="1"/>
</dbReference>
<dbReference type="GO" id="GO:0006351">
    <property type="term" value="P:DNA-templated transcription"/>
    <property type="evidence" value="ECO:0007669"/>
    <property type="project" value="InterPro"/>
</dbReference>
<dbReference type="Pfam" id="PF00172">
    <property type="entry name" value="Zn_clus"/>
    <property type="match status" value="1"/>
</dbReference>
<evidence type="ECO:0000256" key="2">
    <source>
        <dbReference type="ARBA" id="ARBA00022723"/>
    </source>
</evidence>
<dbReference type="SMART" id="SM00906">
    <property type="entry name" value="Fungal_trans"/>
    <property type="match status" value="1"/>
</dbReference>
<evidence type="ECO:0000256" key="3">
    <source>
        <dbReference type="ARBA" id="ARBA00023015"/>
    </source>
</evidence>
<gene>
    <name evidence="9" type="ORF">CCHR01_16782</name>
</gene>
<dbReference type="PROSITE" id="PS50048">
    <property type="entry name" value="ZN2_CY6_FUNGAL_2"/>
    <property type="match status" value="1"/>
</dbReference>
<feature type="region of interest" description="Disordered" evidence="7">
    <location>
        <begin position="1"/>
        <end position="21"/>
    </location>
</feature>
<dbReference type="EMBL" id="JAQOWY010000548">
    <property type="protein sequence ID" value="KAK1840584.1"/>
    <property type="molecule type" value="Genomic_DNA"/>
</dbReference>
<keyword evidence="4" id="KW-0804">Transcription</keyword>
<keyword evidence="2" id="KW-0479">Metal-binding</keyword>
<dbReference type="GO" id="GO:0000981">
    <property type="term" value="F:DNA-binding transcription factor activity, RNA polymerase II-specific"/>
    <property type="evidence" value="ECO:0007669"/>
    <property type="project" value="InterPro"/>
</dbReference>
<proteinExistence type="predicted"/>
<dbReference type="GO" id="GO:0003677">
    <property type="term" value="F:DNA binding"/>
    <property type="evidence" value="ECO:0007669"/>
    <property type="project" value="InterPro"/>
</dbReference>
<keyword evidence="3" id="KW-0805">Transcription regulation</keyword>
<keyword evidence="10" id="KW-1185">Reference proteome</keyword>
<name>A0AAD9E7H6_9PEZI</name>
<keyword evidence="6" id="KW-0175">Coiled coil</keyword>
<dbReference type="CDD" id="cd12148">
    <property type="entry name" value="fungal_TF_MHR"/>
    <property type="match status" value="1"/>
</dbReference>
<evidence type="ECO:0000256" key="1">
    <source>
        <dbReference type="ARBA" id="ARBA00004123"/>
    </source>
</evidence>
<organism evidence="9 10">
    <name type="scientific">Colletotrichum chrysophilum</name>
    <dbReference type="NCBI Taxonomy" id="1836956"/>
    <lineage>
        <taxon>Eukaryota</taxon>
        <taxon>Fungi</taxon>
        <taxon>Dikarya</taxon>
        <taxon>Ascomycota</taxon>
        <taxon>Pezizomycotina</taxon>
        <taxon>Sordariomycetes</taxon>
        <taxon>Hypocreomycetidae</taxon>
        <taxon>Glomerellales</taxon>
        <taxon>Glomerellaceae</taxon>
        <taxon>Colletotrichum</taxon>
        <taxon>Colletotrichum gloeosporioides species complex</taxon>
    </lineage>
</organism>
<evidence type="ECO:0000256" key="7">
    <source>
        <dbReference type="SAM" id="MobiDB-lite"/>
    </source>
</evidence>
<feature type="coiled-coil region" evidence="6">
    <location>
        <begin position="64"/>
        <end position="91"/>
    </location>
</feature>
<feature type="compositionally biased region" description="Polar residues" evidence="7">
    <location>
        <begin position="122"/>
        <end position="142"/>
    </location>
</feature>
<sequence>MEPQSSSQAGKSTSRGADDSASANLFSCHQCRSRKLKCDRVRPRCGRCIRLGDTCEYPQSRRANVGRRKRVHELETKLDQLEQLARAVEKAPLTEESHEQQTFQQEQPFQSVHDEFMFGTTEPYTSQSSSETPGQHPSQPDDSFTDLVSVGLFEQHPPPELIVFLTNVYFDKWYFAAPMFQRARYSMSLHLPPHMRPPMCLQYIVMALGADITKTHRKLAIPFYQRARAYMQADEMRGDGQHFTSVAHAQAWSLIANFEAQQLFFAQSSMSLCKAIRIAQMLGLHRVDGQSVDAIPLLSPPRDWVEAEERRRTWWVIYCSDRLVCGSTGWPAMTNEHDIHTRLPASEKAFEVGLEELTSPLTSILHQEGQNFSSFAGRVLASSLFYQAFQQSSQNIPDEEAQDVKTSLYWKRHREIDNDLASLLNCLPDDLKLPNSIRCQNATFVNIIIHTSIILLHRAALSTIERAGTPHHMIQQCRARLVAAAEEILNILRMMPDVNDMLKNPMLTFSMYMASLVFLDQPTSTEPDYQRQENLDFTLRLMILAAKTWGNPVTRSMAIQLAVDMRQRRLNSAAVEKASELPLERSTVPILAKGDNDSSNFLFQLNNFENSPEPTADT</sequence>
<dbReference type="Proteomes" id="UP001243330">
    <property type="component" value="Unassembled WGS sequence"/>
</dbReference>
<evidence type="ECO:0000259" key="8">
    <source>
        <dbReference type="PROSITE" id="PS50048"/>
    </source>
</evidence>
<comment type="caution">
    <text evidence="9">The sequence shown here is derived from an EMBL/GenBank/DDBJ whole genome shotgun (WGS) entry which is preliminary data.</text>
</comment>
<dbReference type="GO" id="GO:0005634">
    <property type="term" value="C:nucleus"/>
    <property type="evidence" value="ECO:0007669"/>
    <property type="project" value="UniProtKB-SubCell"/>
</dbReference>
<accession>A0AAD9E7H6</accession>
<protein>
    <submittedName>
        <fullName evidence="9">Binuclear zinc transcription factor</fullName>
    </submittedName>
</protein>
<evidence type="ECO:0000256" key="4">
    <source>
        <dbReference type="ARBA" id="ARBA00023163"/>
    </source>
</evidence>
<dbReference type="InterPro" id="IPR007219">
    <property type="entry name" value="XnlR_reg_dom"/>
</dbReference>
<dbReference type="SMART" id="SM00066">
    <property type="entry name" value="GAL4"/>
    <property type="match status" value="1"/>
</dbReference>
<reference evidence="9" key="1">
    <citation type="submission" date="2023-01" db="EMBL/GenBank/DDBJ databases">
        <title>Colletotrichum chrysophilum M932 genome sequence.</title>
        <authorList>
            <person name="Baroncelli R."/>
        </authorList>
    </citation>
    <scope>NUCLEOTIDE SEQUENCE</scope>
    <source>
        <strain evidence="9">M932</strain>
    </source>
</reference>
<feature type="region of interest" description="Disordered" evidence="7">
    <location>
        <begin position="120"/>
        <end position="144"/>
    </location>
</feature>
<dbReference type="Gene3D" id="4.10.240.10">
    <property type="entry name" value="Zn(2)-C6 fungal-type DNA-binding domain"/>
    <property type="match status" value="1"/>
</dbReference>
<dbReference type="PANTHER" id="PTHR47338:SF10">
    <property type="entry name" value="TRANSCRIPTION FACTOR DOMAIN-CONTAINING PROTEIN-RELATED"/>
    <property type="match status" value="1"/>
</dbReference>